<gene>
    <name evidence="1" type="ORF">CEPIT_LOCUS995</name>
</gene>
<proteinExistence type="predicted"/>
<sequence>MTQNPSLVSIVPTTGLHYPTSPVTTPMASPLPYQPHHCLNSSHHCPTSLTTPIPALSLPHQSCYDPYISFTVPISLITPRRHVMTPTSISPSHQSRKGRS</sequence>
<name>A0AAV0BY34_9ASTE</name>
<evidence type="ECO:0000313" key="1">
    <source>
        <dbReference type="EMBL" id="CAH9056681.1"/>
    </source>
</evidence>
<comment type="caution">
    <text evidence="1">The sequence shown here is derived from an EMBL/GenBank/DDBJ whole genome shotgun (WGS) entry which is preliminary data.</text>
</comment>
<organism evidence="1 2">
    <name type="scientific">Cuscuta epithymum</name>
    <dbReference type="NCBI Taxonomy" id="186058"/>
    <lineage>
        <taxon>Eukaryota</taxon>
        <taxon>Viridiplantae</taxon>
        <taxon>Streptophyta</taxon>
        <taxon>Embryophyta</taxon>
        <taxon>Tracheophyta</taxon>
        <taxon>Spermatophyta</taxon>
        <taxon>Magnoliopsida</taxon>
        <taxon>eudicotyledons</taxon>
        <taxon>Gunneridae</taxon>
        <taxon>Pentapetalae</taxon>
        <taxon>asterids</taxon>
        <taxon>lamiids</taxon>
        <taxon>Solanales</taxon>
        <taxon>Convolvulaceae</taxon>
        <taxon>Cuscuteae</taxon>
        <taxon>Cuscuta</taxon>
        <taxon>Cuscuta subgen. Cuscuta</taxon>
    </lineage>
</organism>
<dbReference type="EMBL" id="CAMAPF010000006">
    <property type="protein sequence ID" value="CAH9056681.1"/>
    <property type="molecule type" value="Genomic_DNA"/>
</dbReference>
<reference evidence="1" key="1">
    <citation type="submission" date="2022-07" db="EMBL/GenBank/DDBJ databases">
        <authorList>
            <person name="Macas J."/>
            <person name="Novak P."/>
            <person name="Neumann P."/>
        </authorList>
    </citation>
    <scope>NUCLEOTIDE SEQUENCE</scope>
</reference>
<dbReference type="Proteomes" id="UP001152523">
    <property type="component" value="Unassembled WGS sequence"/>
</dbReference>
<keyword evidence="2" id="KW-1185">Reference proteome</keyword>
<evidence type="ECO:0000313" key="2">
    <source>
        <dbReference type="Proteomes" id="UP001152523"/>
    </source>
</evidence>
<protein>
    <submittedName>
        <fullName evidence="1">Uncharacterized protein</fullName>
    </submittedName>
</protein>
<accession>A0AAV0BY34</accession>
<dbReference type="AlphaFoldDB" id="A0AAV0BY34"/>